<evidence type="ECO:0000256" key="1">
    <source>
        <dbReference type="SAM" id="MobiDB-lite"/>
    </source>
</evidence>
<evidence type="ECO:0000313" key="2">
    <source>
        <dbReference type="EMBL" id="KAG5459764.1"/>
    </source>
</evidence>
<name>A0A8H7ZUK8_9FUNG</name>
<dbReference type="EMBL" id="JAEFCI010006333">
    <property type="protein sequence ID" value="KAG5459764.1"/>
    <property type="molecule type" value="Genomic_DNA"/>
</dbReference>
<proteinExistence type="predicted"/>
<sequence length="256" mass="27556">MKAAENGIRNRTDAHLQRGTVRHEFGDLRSNPSFHIGRNVSMDNREGLVVLDYIIDCADMDLGAAEGPRHGRVDLRDNDFGGLRGRICTGHLRPQRAIAVTVRGRHGGNFGKEDGDVVTGALGHGRTGALADEEVAGVEAGPERRVVARVLLFQVEMAQLDVPEVRAPAQRLEHVGGDGGDAVDIDAIIVIDDGDSMVERRTPHRVALARQQRAARQSALAGKSARRGSTAAAQKAGRSARQQEHIVCTAGPRVQR</sequence>
<gene>
    <name evidence="2" type="ORF">BJ554DRAFT_8279</name>
</gene>
<reference evidence="2 3" key="1">
    <citation type="journal article" name="Sci. Rep.">
        <title>Genome-scale phylogenetic analyses confirm Olpidium as the closest living zoosporic fungus to the non-flagellated, terrestrial fungi.</title>
        <authorList>
            <person name="Chang Y."/>
            <person name="Rochon D."/>
            <person name="Sekimoto S."/>
            <person name="Wang Y."/>
            <person name="Chovatia M."/>
            <person name="Sandor L."/>
            <person name="Salamov A."/>
            <person name="Grigoriev I.V."/>
            <person name="Stajich J.E."/>
            <person name="Spatafora J.W."/>
        </authorList>
    </citation>
    <scope>NUCLEOTIDE SEQUENCE [LARGE SCALE GENOMIC DNA]</scope>
    <source>
        <strain evidence="2">S191</strain>
    </source>
</reference>
<feature type="region of interest" description="Disordered" evidence="1">
    <location>
        <begin position="213"/>
        <end position="256"/>
    </location>
</feature>
<evidence type="ECO:0000313" key="3">
    <source>
        <dbReference type="Proteomes" id="UP000673691"/>
    </source>
</evidence>
<keyword evidence="3" id="KW-1185">Reference proteome</keyword>
<dbReference type="AlphaFoldDB" id="A0A8H7ZUK8"/>
<organism evidence="2 3">
    <name type="scientific">Olpidium bornovanus</name>
    <dbReference type="NCBI Taxonomy" id="278681"/>
    <lineage>
        <taxon>Eukaryota</taxon>
        <taxon>Fungi</taxon>
        <taxon>Fungi incertae sedis</taxon>
        <taxon>Olpidiomycota</taxon>
        <taxon>Olpidiomycotina</taxon>
        <taxon>Olpidiomycetes</taxon>
        <taxon>Olpidiales</taxon>
        <taxon>Olpidiaceae</taxon>
        <taxon>Olpidium</taxon>
    </lineage>
</organism>
<accession>A0A8H7ZUK8</accession>
<protein>
    <submittedName>
        <fullName evidence="2">Uncharacterized protein</fullName>
    </submittedName>
</protein>
<comment type="caution">
    <text evidence="2">The sequence shown here is derived from an EMBL/GenBank/DDBJ whole genome shotgun (WGS) entry which is preliminary data.</text>
</comment>
<dbReference type="Proteomes" id="UP000673691">
    <property type="component" value="Unassembled WGS sequence"/>
</dbReference>